<reference evidence="2 3" key="1">
    <citation type="journal article" date="2020" name="Int. J. Syst. Evol. Microbiol.">
        <title>Novel acetic acid bacteria from cider fermentations: Acetobacter conturbans sp. nov. and Acetobacter fallax sp. nov.</title>
        <authorList>
            <person name="Sombolestani A.S."/>
            <person name="Cleenwerck I."/>
            <person name="Cnockaert M."/>
            <person name="Borremans W."/>
            <person name="Wieme A.D."/>
            <person name="De Vuyst L."/>
            <person name="Vandamme P."/>
        </authorList>
    </citation>
    <scope>NUCLEOTIDE SEQUENCE [LARGE SCALE GENOMIC DNA]</scope>
    <source>
        <strain evidence="2 3">LMG 30640</strain>
    </source>
</reference>
<name>A0ABX0JRV7_9PROT</name>
<dbReference type="Gene3D" id="3.60.10.10">
    <property type="entry name" value="Endonuclease/exonuclease/phosphatase"/>
    <property type="match status" value="1"/>
</dbReference>
<protein>
    <submittedName>
        <fullName evidence="2">Endonuclease/exonuclease/phosphatase family protein</fullName>
    </submittedName>
</protein>
<dbReference type="SUPFAM" id="SSF56219">
    <property type="entry name" value="DNase I-like"/>
    <property type="match status" value="1"/>
</dbReference>
<dbReference type="EMBL" id="WOTB01000014">
    <property type="protein sequence ID" value="NHN85266.1"/>
    <property type="molecule type" value="Genomic_DNA"/>
</dbReference>
<accession>A0ABX0JRV7</accession>
<gene>
    <name evidence="2" type="ORF">GOB93_11520</name>
</gene>
<keyword evidence="2" id="KW-0255">Endonuclease</keyword>
<sequence>MRILSWNVWSHGTARPGHVGRLVAALQPDFVLLQEATAVMDTLPQLTGGYYRRVVAPGRNNGPAVWSPQPFGSEEIILPPGRRLDFPVAVFRRIALRAALVVRRDGFEIANVHLDHGQFCNRRQLRYLLTEFPALNVIMGDYNAFGPVCLPDFRDVGPRRATHRMYGLVPLRIDRCLVRGLTATGARALAYGPSDHRPVCVDLTGP</sequence>
<organism evidence="2 3">
    <name type="scientific">Acetobacter musti</name>
    <dbReference type="NCBI Taxonomy" id="864732"/>
    <lineage>
        <taxon>Bacteria</taxon>
        <taxon>Pseudomonadati</taxon>
        <taxon>Pseudomonadota</taxon>
        <taxon>Alphaproteobacteria</taxon>
        <taxon>Acetobacterales</taxon>
        <taxon>Acetobacteraceae</taxon>
        <taxon>Acetobacter</taxon>
    </lineage>
</organism>
<comment type="caution">
    <text evidence="2">The sequence shown here is derived from an EMBL/GenBank/DDBJ whole genome shotgun (WGS) entry which is preliminary data.</text>
</comment>
<dbReference type="InterPro" id="IPR036691">
    <property type="entry name" value="Endo/exonu/phosph_ase_sf"/>
</dbReference>
<feature type="domain" description="Endonuclease/exonuclease/phosphatase" evidence="1">
    <location>
        <begin position="4"/>
        <end position="196"/>
    </location>
</feature>
<proteinExistence type="predicted"/>
<dbReference type="GO" id="GO:0004519">
    <property type="term" value="F:endonuclease activity"/>
    <property type="evidence" value="ECO:0007669"/>
    <property type="project" value="UniProtKB-KW"/>
</dbReference>
<dbReference type="Proteomes" id="UP000635278">
    <property type="component" value="Unassembled WGS sequence"/>
</dbReference>
<evidence type="ECO:0000259" key="1">
    <source>
        <dbReference type="Pfam" id="PF03372"/>
    </source>
</evidence>
<evidence type="ECO:0000313" key="2">
    <source>
        <dbReference type="EMBL" id="NHN85266.1"/>
    </source>
</evidence>
<keyword evidence="2" id="KW-0378">Hydrolase</keyword>
<keyword evidence="3" id="KW-1185">Reference proteome</keyword>
<dbReference type="InterPro" id="IPR005135">
    <property type="entry name" value="Endo/exonuclease/phosphatase"/>
</dbReference>
<dbReference type="Pfam" id="PF03372">
    <property type="entry name" value="Exo_endo_phos"/>
    <property type="match status" value="1"/>
</dbReference>
<keyword evidence="2" id="KW-0540">Nuclease</keyword>
<dbReference type="RefSeq" id="WP_173583658.1">
    <property type="nucleotide sequence ID" value="NZ_WOTB01000014.1"/>
</dbReference>
<evidence type="ECO:0000313" key="3">
    <source>
        <dbReference type="Proteomes" id="UP000635278"/>
    </source>
</evidence>